<evidence type="ECO:0000313" key="3">
    <source>
        <dbReference type="Proteomes" id="UP000054928"/>
    </source>
</evidence>
<evidence type="ECO:0000256" key="1">
    <source>
        <dbReference type="SAM" id="MobiDB-lite"/>
    </source>
</evidence>
<protein>
    <submittedName>
        <fullName evidence="2">Uncharacterized protein</fullName>
    </submittedName>
</protein>
<feature type="region of interest" description="Disordered" evidence="1">
    <location>
        <begin position="1"/>
        <end position="77"/>
    </location>
</feature>
<evidence type="ECO:0000313" key="2">
    <source>
        <dbReference type="EMBL" id="CEG44055.1"/>
    </source>
</evidence>
<dbReference type="AlphaFoldDB" id="A0A0P1ARI3"/>
<name>A0A0P1ARI3_PLAHL</name>
<dbReference type="OMA" id="TPRTTWR"/>
<dbReference type="OrthoDB" id="104052at2759"/>
<organism evidence="2 3">
    <name type="scientific">Plasmopara halstedii</name>
    <name type="common">Downy mildew of sunflower</name>
    <dbReference type="NCBI Taxonomy" id="4781"/>
    <lineage>
        <taxon>Eukaryota</taxon>
        <taxon>Sar</taxon>
        <taxon>Stramenopiles</taxon>
        <taxon>Oomycota</taxon>
        <taxon>Peronosporomycetes</taxon>
        <taxon>Peronosporales</taxon>
        <taxon>Peronosporaceae</taxon>
        <taxon>Plasmopara</taxon>
    </lineage>
</organism>
<dbReference type="RefSeq" id="XP_024580424.1">
    <property type="nucleotide sequence ID" value="XM_024730115.1"/>
</dbReference>
<accession>A0A0P1ARI3</accession>
<dbReference type="EMBL" id="CCYD01000810">
    <property type="protein sequence ID" value="CEG44055.1"/>
    <property type="molecule type" value="Genomic_DNA"/>
</dbReference>
<keyword evidence="3" id="KW-1185">Reference proteome</keyword>
<proteinExistence type="predicted"/>
<sequence>MRQRSFGRARGITGTPVKRSRDQSSDSDEGAPHFTGLRHNRRAVLDGLKRMRVSSPSDSPRSDVDANMTDEEAATARSTWRANKAIVPAAPEAGKKRPLAFSTSIGVRHPWKMMRQGDCMGDEPPIEIPSDASCRAMVLFDPYQSFPLSPVPRVELVEDDKFTETDVSESEDERFVRFEELTEDNDEPVDMEMD</sequence>
<dbReference type="GeneID" id="36409380"/>
<reference evidence="3" key="1">
    <citation type="submission" date="2014-09" db="EMBL/GenBank/DDBJ databases">
        <authorList>
            <person name="Sharma Rahul"/>
            <person name="Thines Marco"/>
        </authorList>
    </citation>
    <scope>NUCLEOTIDE SEQUENCE [LARGE SCALE GENOMIC DNA]</scope>
</reference>
<dbReference type="Proteomes" id="UP000054928">
    <property type="component" value="Unassembled WGS sequence"/>
</dbReference>